<accession>A0A5M9MER0</accession>
<reference evidence="2 3" key="1">
    <citation type="submission" date="2019-08" db="EMBL/GenBank/DDBJ databases">
        <title>The genome sequence of a newly discovered highly antifungal drug resistant Aspergillus species, Aspergillus tanneri NIH 1004.</title>
        <authorList>
            <person name="Mounaud S."/>
            <person name="Singh I."/>
            <person name="Joardar V."/>
            <person name="Pakala S."/>
            <person name="Pakala S."/>
            <person name="Venepally P."/>
            <person name="Chung J.K."/>
            <person name="Losada L."/>
            <person name="Nierman W.C."/>
        </authorList>
    </citation>
    <scope>NUCLEOTIDE SEQUENCE [LARGE SCALE GENOMIC DNA]</scope>
    <source>
        <strain evidence="2 3">NIH1004</strain>
    </source>
</reference>
<organism evidence="2 3">
    <name type="scientific">Aspergillus tanneri</name>
    <dbReference type="NCBI Taxonomy" id="1220188"/>
    <lineage>
        <taxon>Eukaryota</taxon>
        <taxon>Fungi</taxon>
        <taxon>Dikarya</taxon>
        <taxon>Ascomycota</taxon>
        <taxon>Pezizomycotina</taxon>
        <taxon>Eurotiomycetes</taxon>
        <taxon>Eurotiomycetidae</taxon>
        <taxon>Eurotiales</taxon>
        <taxon>Aspergillaceae</taxon>
        <taxon>Aspergillus</taxon>
        <taxon>Aspergillus subgen. Circumdati</taxon>
    </lineage>
</organism>
<evidence type="ECO:0000313" key="2">
    <source>
        <dbReference type="EMBL" id="KAA8641477.1"/>
    </source>
</evidence>
<sequence>MSSLNRRAGDNDPGSRARRHPTIDLAVDPSESIHSSLSTFTAETLPRYAGLDGGLVSQRIVVVMPHNYSLCARKIYPLFPIEPDDSDISLDGLDVPKPIAVGTVGERESVVVPCVQTMNELAEILCCRRRQNVGYLENADVL</sequence>
<evidence type="ECO:0000313" key="3">
    <source>
        <dbReference type="Proteomes" id="UP000324241"/>
    </source>
</evidence>
<dbReference type="Proteomes" id="UP000324241">
    <property type="component" value="Unassembled WGS sequence"/>
</dbReference>
<protein>
    <submittedName>
        <fullName evidence="2">Uncharacterized protein</fullName>
    </submittedName>
</protein>
<comment type="caution">
    <text evidence="2">The sequence shown here is derived from an EMBL/GenBank/DDBJ whole genome shotgun (WGS) entry which is preliminary data.</text>
</comment>
<name>A0A5M9MER0_9EURO</name>
<proteinExistence type="predicted"/>
<dbReference type="AlphaFoldDB" id="A0A5M9MER0"/>
<dbReference type="EMBL" id="QUQM01000010">
    <property type="protein sequence ID" value="KAA8641477.1"/>
    <property type="molecule type" value="Genomic_DNA"/>
</dbReference>
<evidence type="ECO:0000256" key="1">
    <source>
        <dbReference type="SAM" id="MobiDB-lite"/>
    </source>
</evidence>
<feature type="region of interest" description="Disordered" evidence="1">
    <location>
        <begin position="1"/>
        <end position="21"/>
    </location>
</feature>
<gene>
    <name evidence="2" type="ORF">ATNIH1004_001942</name>
</gene>
<dbReference type="RefSeq" id="XP_033420839.1">
    <property type="nucleotide sequence ID" value="XM_033566637.1"/>
</dbReference>
<dbReference type="GeneID" id="54324644"/>